<accession>A0AC11EQQ7</accession>
<proteinExistence type="predicted"/>
<evidence type="ECO:0000313" key="1">
    <source>
        <dbReference type="Ensembl" id="ENSOARP00020061796.1"/>
    </source>
</evidence>
<reference evidence="1" key="1">
    <citation type="submission" date="2020-11" db="EMBL/GenBank/DDBJ databases">
        <authorList>
            <person name="Davenport K.M."/>
            <person name="Bickhart D.M."/>
            <person name="Smith T.P.L."/>
            <person name="Murdoch B.M."/>
            <person name="Rosen B.D."/>
        </authorList>
    </citation>
    <scope>NUCLEOTIDE SEQUENCE [LARGE SCALE GENOMIC DNA]</scope>
    <source>
        <strain evidence="1">OAR_USU_Benz2616</strain>
    </source>
</reference>
<reference evidence="1" key="2">
    <citation type="submission" date="2025-08" db="UniProtKB">
        <authorList>
            <consortium name="Ensembl"/>
        </authorList>
    </citation>
    <scope>IDENTIFICATION</scope>
</reference>
<organism evidence="1">
    <name type="scientific">Ovis aries</name>
    <name type="common">Sheep</name>
    <dbReference type="NCBI Taxonomy" id="9940"/>
    <lineage>
        <taxon>Eukaryota</taxon>
        <taxon>Metazoa</taxon>
        <taxon>Chordata</taxon>
        <taxon>Craniata</taxon>
        <taxon>Vertebrata</taxon>
        <taxon>Euteleostomi</taxon>
        <taxon>Mammalia</taxon>
        <taxon>Eutheria</taxon>
        <taxon>Laurasiatheria</taxon>
        <taxon>Artiodactyla</taxon>
        <taxon>Ruminantia</taxon>
        <taxon>Pecora</taxon>
        <taxon>Bovidae</taxon>
        <taxon>Caprinae</taxon>
        <taxon>Ovis</taxon>
    </lineage>
</organism>
<gene>
    <name evidence="1" type="primary">RCCD1</name>
</gene>
<sequence length="502" mass="53411">MLGSRPTRVRSELSPSQTKKKDWQHSSLGSLIADPLVLCECPPDACNSGSAAPCELAGGGTIWSNLRFEPRPPGIWPTPCPGPPRPSGGLGTGSTELGLNRPRPELLEPSRPLQPGRSQPKTLRGMDEERRGTWFGFGFCGFGQALGSGLGRQVHSPEPVRMPGGSVDVCRVSASWSYTAFVTRGGRVQLSGAAGGAADGYTDACASEELLVLLRAGPGAGAELQAWAPGSALRGEPLWSHAVQEAEHGPNRDETQAGLLPLLPCARAYVSPRPSFYRPLAPTLRARRLELGAEHALLLDAAGQVFSWGSGRHGQLGHGTLEPEPEPRLLEALQGLRMAEVAAGGWHSVCLSETGDIYIWGWNESGQLALPTKSLAEDGKTTAGEASGLDEDGSEVKRVSAGEDGAPAPFIAVQPFPALLDLSPGSEAVKVSCGSRHTAVLTRTGELYTWGWGKYGQLGHKDTTTLDRPCRVEYFVDKQLQVRTVSCGPWNTYVYAVEKEKS</sequence>
<protein>
    <submittedName>
        <fullName evidence="1">RCC1 domain containing 1</fullName>
    </submittedName>
</protein>
<reference evidence="1" key="3">
    <citation type="submission" date="2025-09" db="UniProtKB">
        <authorList>
            <consortium name="Ensembl"/>
        </authorList>
    </citation>
    <scope>IDENTIFICATION</scope>
</reference>
<dbReference type="Ensembl" id="ENSOART00020059941.1">
    <property type="protein sequence ID" value="ENSOARP00020061796.1"/>
    <property type="gene ID" value="ENSOARG00020015471.2"/>
</dbReference>
<name>A0AC11EQQ7_SHEEP</name>